<dbReference type="Gene3D" id="3.40.190.290">
    <property type="match status" value="1"/>
</dbReference>
<dbReference type="AlphaFoldDB" id="A0ABD7YXR9"/>
<sequence length="300" mass="34740">MELQKLKTFIDLAETLNFSKTSENLFISQSSVSKQIKSLEKELGLKLFTRTSKQVVLSAYGEVMLPYAKRIWELNQDMQKAIKSYDEEKANIINIAVLPTITNYKAFVAITDYMRNNPEVKVKLQETEPDQILQRLKEGKVDFAFTRIFNQIAEGLTAVISELDEFAVFVSKSNILSKRKQLEMNDLKDENFILLDSQTNLYQPIIKMCNENNFSPNIIYSGERVPTILDMVSNNLGISVLMRKSIPSNYLENIEEVPLCHTQESKLVFLKKDEQNYTDKQKDFWQYLTDLFQNGIENKN</sequence>
<dbReference type="SUPFAM" id="SSF53850">
    <property type="entry name" value="Periplasmic binding protein-like II"/>
    <property type="match status" value="1"/>
</dbReference>
<dbReference type="InterPro" id="IPR050950">
    <property type="entry name" value="HTH-type_LysR_regulators"/>
</dbReference>
<dbReference type="Proteomes" id="UP001224533">
    <property type="component" value="Plasmid unnamed1"/>
</dbReference>
<keyword evidence="4" id="KW-0804">Transcription</keyword>
<dbReference type="CDD" id="cd05466">
    <property type="entry name" value="PBP2_LTTR_substrate"/>
    <property type="match status" value="1"/>
</dbReference>
<name>A0ABD7YXR9_9LACO</name>
<organism evidence="6 7">
    <name type="scientific">Ligilactobacillus salivarius</name>
    <dbReference type="NCBI Taxonomy" id="1624"/>
    <lineage>
        <taxon>Bacteria</taxon>
        <taxon>Bacillati</taxon>
        <taxon>Bacillota</taxon>
        <taxon>Bacilli</taxon>
        <taxon>Lactobacillales</taxon>
        <taxon>Lactobacillaceae</taxon>
        <taxon>Ligilactobacillus</taxon>
    </lineage>
</organism>
<dbReference type="Gene3D" id="1.10.10.10">
    <property type="entry name" value="Winged helix-like DNA-binding domain superfamily/Winged helix DNA-binding domain"/>
    <property type="match status" value="1"/>
</dbReference>
<dbReference type="Pfam" id="PF03466">
    <property type="entry name" value="LysR_substrate"/>
    <property type="match status" value="1"/>
</dbReference>
<dbReference type="RefSeq" id="WP_283474858.1">
    <property type="nucleotide sequence ID" value="NZ_CP114502.1"/>
</dbReference>
<dbReference type="InterPro" id="IPR036390">
    <property type="entry name" value="WH_DNA-bd_sf"/>
</dbReference>
<evidence type="ECO:0000256" key="1">
    <source>
        <dbReference type="ARBA" id="ARBA00009437"/>
    </source>
</evidence>
<reference evidence="6 7" key="1">
    <citation type="submission" date="2022-12" db="EMBL/GenBank/DDBJ databases">
        <title>Assessment of beneficial effects and identification of host adaptation-associated genes of Ligilactobacillus salivarius isolated from Meles meles.</title>
        <authorList>
            <person name="Wang Y."/>
        </authorList>
    </citation>
    <scope>NUCLEOTIDE SEQUENCE [LARGE SCALE GENOMIC DNA]</scope>
    <source>
        <strain evidence="6 7">S35</strain>
        <plasmid evidence="6 7">unnamed1</plasmid>
    </source>
</reference>
<feature type="domain" description="HTH lysR-type" evidence="5">
    <location>
        <begin position="1"/>
        <end position="58"/>
    </location>
</feature>
<keyword evidence="3" id="KW-0238">DNA-binding</keyword>
<dbReference type="Pfam" id="PF00126">
    <property type="entry name" value="HTH_1"/>
    <property type="match status" value="1"/>
</dbReference>
<protein>
    <submittedName>
        <fullName evidence="6">LysR family transcriptional regulator</fullName>
    </submittedName>
</protein>
<dbReference type="EMBL" id="CP114510">
    <property type="protein sequence ID" value="WHS18594.1"/>
    <property type="molecule type" value="Genomic_DNA"/>
</dbReference>
<evidence type="ECO:0000259" key="5">
    <source>
        <dbReference type="PROSITE" id="PS50931"/>
    </source>
</evidence>
<keyword evidence="2" id="KW-0805">Transcription regulation</keyword>
<dbReference type="PANTHER" id="PTHR30419">
    <property type="entry name" value="HTH-TYPE TRANSCRIPTIONAL REGULATOR YBHD"/>
    <property type="match status" value="1"/>
</dbReference>
<geneLocation type="plasmid" evidence="6 7">
    <name>unnamed1</name>
</geneLocation>
<dbReference type="PROSITE" id="PS50931">
    <property type="entry name" value="HTH_LYSR"/>
    <property type="match status" value="1"/>
</dbReference>
<dbReference type="SUPFAM" id="SSF46785">
    <property type="entry name" value="Winged helix' DNA-binding domain"/>
    <property type="match status" value="1"/>
</dbReference>
<proteinExistence type="inferred from homology"/>
<dbReference type="PANTHER" id="PTHR30419:SF28">
    <property type="entry name" value="HTH-TYPE TRANSCRIPTIONAL REGULATOR BSDA"/>
    <property type="match status" value="1"/>
</dbReference>
<dbReference type="FunFam" id="1.10.10.10:FF:000001">
    <property type="entry name" value="LysR family transcriptional regulator"/>
    <property type="match status" value="1"/>
</dbReference>
<evidence type="ECO:0000313" key="6">
    <source>
        <dbReference type="EMBL" id="WHS18594.1"/>
    </source>
</evidence>
<dbReference type="GO" id="GO:0003677">
    <property type="term" value="F:DNA binding"/>
    <property type="evidence" value="ECO:0007669"/>
    <property type="project" value="UniProtKB-KW"/>
</dbReference>
<evidence type="ECO:0000256" key="4">
    <source>
        <dbReference type="ARBA" id="ARBA00023163"/>
    </source>
</evidence>
<keyword evidence="6" id="KW-0614">Plasmid</keyword>
<evidence type="ECO:0000256" key="2">
    <source>
        <dbReference type="ARBA" id="ARBA00023015"/>
    </source>
</evidence>
<evidence type="ECO:0000313" key="7">
    <source>
        <dbReference type="Proteomes" id="UP001224533"/>
    </source>
</evidence>
<dbReference type="InterPro" id="IPR000847">
    <property type="entry name" value="LysR_HTH_N"/>
</dbReference>
<dbReference type="PRINTS" id="PR00039">
    <property type="entry name" value="HTHLYSR"/>
</dbReference>
<dbReference type="InterPro" id="IPR005119">
    <property type="entry name" value="LysR_subst-bd"/>
</dbReference>
<gene>
    <name evidence="6" type="ORF">O2U02_10145</name>
</gene>
<comment type="similarity">
    <text evidence="1">Belongs to the LysR transcriptional regulatory family.</text>
</comment>
<evidence type="ECO:0000256" key="3">
    <source>
        <dbReference type="ARBA" id="ARBA00023125"/>
    </source>
</evidence>
<dbReference type="InterPro" id="IPR036388">
    <property type="entry name" value="WH-like_DNA-bd_sf"/>
</dbReference>
<accession>A0ABD7YXR9</accession>